<feature type="domain" description="HTH cro/C1-type" evidence="5">
    <location>
        <begin position="8"/>
        <end position="36"/>
    </location>
</feature>
<dbReference type="InterPro" id="IPR002173">
    <property type="entry name" value="Carboh/pur_kinase_PfkB_CS"/>
</dbReference>
<dbReference type="SUPFAM" id="SSF46785">
    <property type="entry name" value="Winged helix' DNA-binding domain"/>
    <property type="match status" value="1"/>
</dbReference>
<reference evidence="7" key="2">
    <citation type="submission" date="2021-04" db="EMBL/GenBank/DDBJ databases">
        <title>Brevibacillus composti FJAT-54423, complete genome.</title>
        <authorList>
            <person name="Tang R."/>
        </authorList>
    </citation>
    <scope>NUCLEOTIDE SEQUENCE</scope>
    <source>
        <strain evidence="7">FJAT-54424</strain>
    </source>
</reference>
<evidence type="ECO:0000256" key="3">
    <source>
        <dbReference type="ARBA" id="ARBA00022777"/>
    </source>
</evidence>
<dbReference type="InterPro" id="IPR011611">
    <property type="entry name" value="PfkB_dom"/>
</dbReference>
<dbReference type="AlphaFoldDB" id="A0A7T5ELK8"/>
<evidence type="ECO:0000313" key="9">
    <source>
        <dbReference type="Proteomes" id="UP000677234"/>
    </source>
</evidence>
<dbReference type="RefSeq" id="WP_198828356.1">
    <property type="nucleotide sequence ID" value="NZ_CP066308.1"/>
</dbReference>
<dbReference type="GO" id="GO:0016301">
    <property type="term" value="F:kinase activity"/>
    <property type="evidence" value="ECO:0007669"/>
    <property type="project" value="UniProtKB-KW"/>
</dbReference>
<evidence type="ECO:0000313" key="6">
    <source>
        <dbReference type="EMBL" id="QQE74787.1"/>
    </source>
</evidence>
<evidence type="ECO:0000256" key="1">
    <source>
        <dbReference type="ARBA" id="ARBA00010688"/>
    </source>
</evidence>
<dbReference type="InterPro" id="IPR002139">
    <property type="entry name" value="Ribo/fructo_kinase"/>
</dbReference>
<dbReference type="CDD" id="cd00093">
    <property type="entry name" value="HTH_XRE"/>
    <property type="match status" value="1"/>
</dbReference>
<proteinExistence type="inferred from homology"/>
<dbReference type="PRINTS" id="PR00990">
    <property type="entry name" value="RIBOKINASE"/>
</dbReference>
<dbReference type="PANTHER" id="PTHR10584:SF157">
    <property type="entry name" value="SULFOFRUCTOSE KINASE"/>
    <property type="match status" value="1"/>
</dbReference>
<dbReference type="PANTHER" id="PTHR10584">
    <property type="entry name" value="SUGAR KINASE"/>
    <property type="match status" value="1"/>
</dbReference>
<dbReference type="EMBL" id="CP073708">
    <property type="protein sequence ID" value="QUO41872.1"/>
    <property type="molecule type" value="Genomic_DNA"/>
</dbReference>
<evidence type="ECO:0000256" key="2">
    <source>
        <dbReference type="ARBA" id="ARBA00022679"/>
    </source>
</evidence>
<dbReference type="KEGG" id="bcop:JD108_02025"/>
<evidence type="ECO:0000313" key="8">
    <source>
        <dbReference type="Proteomes" id="UP000595847"/>
    </source>
</evidence>
<dbReference type="InterPro" id="IPR029056">
    <property type="entry name" value="Ribokinase-like"/>
</dbReference>
<dbReference type="Proteomes" id="UP000595847">
    <property type="component" value="Chromosome"/>
</dbReference>
<dbReference type="SUPFAM" id="SSF53613">
    <property type="entry name" value="Ribokinase-like"/>
    <property type="match status" value="1"/>
</dbReference>
<dbReference type="InterPro" id="IPR036390">
    <property type="entry name" value="WH_DNA-bd_sf"/>
</dbReference>
<dbReference type="InterPro" id="IPR001387">
    <property type="entry name" value="Cro/C1-type_HTH"/>
</dbReference>
<dbReference type="GO" id="GO:0006796">
    <property type="term" value="P:phosphate-containing compound metabolic process"/>
    <property type="evidence" value="ECO:0007669"/>
    <property type="project" value="UniProtKB-ARBA"/>
</dbReference>
<gene>
    <name evidence="6" type="ORF">JD108_02025</name>
    <name evidence="7" type="ORF">KDJ56_02025</name>
</gene>
<dbReference type="Proteomes" id="UP000677234">
    <property type="component" value="Chromosome"/>
</dbReference>
<dbReference type="GO" id="GO:0005829">
    <property type="term" value="C:cytosol"/>
    <property type="evidence" value="ECO:0007669"/>
    <property type="project" value="TreeGrafter"/>
</dbReference>
<dbReference type="EMBL" id="CP066308">
    <property type="protein sequence ID" value="QQE74787.1"/>
    <property type="molecule type" value="Genomic_DNA"/>
</dbReference>
<keyword evidence="3 4" id="KW-0418">Kinase</keyword>
<keyword evidence="2 4" id="KW-0808">Transferase</keyword>
<reference evidence="6 8" key="1">
    <citation type="submission" date="2020-12" db="EMBL/GenBank/DDBJ databases">
        <title>strain FJAT-54423T represents a novel species of the genus Brevibacillus.</title>
        <authorList>
            <person name="Tang R."/>
        </authorList>
    </citation>
    <scope>NUCLEOTIDE SEQUENCE [LARGE SCALE GENOMIC DNA]</scope>
    <source>
        <strain evidence="6 8">FJAT-54423</strain>
    </source>
</reference>
<protein>
    <submittedName>
        <fullName evidence="6">Winged helix-turn-helix transcriptional regulator</fullName>
    </submittedName>
</protein>
<evidence type="ECO:0000313" key="7">
    <source>
        <dbReference type="EMBL" id="QUO41872.1"/>
    </source>
</evidence>
<keyword evidence="9" id="KW-1185">Reference proteome</keyword>
<dbReference type="InterPro" id="IPR036388">
    <property type="entry name" value="WH-like_DNA-bd_sf"/>
</dbReference>
<organism evidence="6 8">
    <name type="scientific">Brevibacillus composti</name>
    <dbReference type="NCBI Taxonomy" id="2796470"/>
    <lineage>
        <taxon>Bacteria</taxon>
        <taxon>Bacillati</taxon>
        <taxon>Bacillota</taxon>
        <taxon>Bacilli</taxon>
        <taxon>Bacillales</taxon>
        <taxon>Paenibacillaceae</taxon>
        <taxon>Brevibacillus</taxon>
    </lineage>
</organism>
<dbReference type="CDD" id="cd01941">
    <property type="entry name" value="YeiC_kinase_like"/>
    <property type="match status" value="1"/>
</dbReference>
<name>A0A7T5ELK8_9BACL</name>
<accession>A0A7T5ELK8</accession>
<sequence>MEKEKLILRYIRENPFISQQELAGKMGISRSAVAGYIAQLTKRGEIKGRAYILREEERIVCIGGANLDRKARAKQEVRLHSSNPVTISESCGGVSRNIAENLGRLGCNVALISCVGEDKEGDWILQETKKHGVDISQVWRLPTQRTGTYTALLDHDGEMVVSLAHMDIYDALTPQMLAERWSHIAAARAVYLDTNLPADCLAYVIERCREEGIPLFVDPVSSAKAEKLPERLDGIDTILPNREEAEILAGFSISSVEDCREASRRIRARGVKQVVITLGGEGIYYQSEEESEHLPPYPTDVVDVTGAGDAFASGLLYGVVNGETLARACRLGMAASALTLSTGHSVSPHLVPERLEQTVNEYEKERS</sequence>
<evidence type="ECO:0000256" key="4">
    <source>
        <dbReference type="RuleBase" id="RU003704"/>
    </source>
</evidence>
<dbReference type="Gene3D" id="1.10.10.10">
    <property type="entry name" value="Winged helix-like DNA-binding domain superfamily/Winged helix DNA-binding domain"/>
    <property type="match status" value="1"/>
</dbReference>
<dbReference type="Gene3D" id="3.40.1190.20">
    <property type="match status" value="1"/>
</dbReference>
<evidence type="ECO:0000259" key="5">
    <source>
        <dbReference type="PROSITE" id="PS50943"/>
    </source>
</evidence>
<dbReference type="Pfam" id="PF00294">
    <property type="entry name" value="PfkB"/>
    <property type="match status" value="1"/>
</dbReference>
<dbReference type="Pfam" id="PF13412">
    <property type="entry name" value="HTH_24"/>
    <property type="match status" value="1"/>
</dbReference>
<dbReference type="PROSITE" id="PS00584">
    <property type="entry name" value="PFKB_KINASES_2"/>
    <property type="match status" value="1"/>
</dbReference>
<comment type="similarity">
    <text evidence="1 4">Belongs to the carbohydrate kinase PfkB family.</text>
</comment>
<dbReference type="PROSITE" id="PS50943">
    <property type="entry name" value="HTH_CROC1"/>
    <property type="match status" value="1"/>
</dbReference>